<organism evidence="2">
    <name type="scientific">Salvia splendens</name>
    <name type="common">Scarlet sage</name>
    <dbReference type="NCBI Taxonomy" id="180675"/>
    <lineage>
        <taxon>Eukaryota</taxon>
        <taxon>Viridiplantae</taxon>
        <taxon>Streptophyta</taxon>
        <taxon>Embryophyta</taxon>
        <taxon>Tracheophyta</taxon>
        <taxon>Spermatophyta</taxon>
        <taxon>Magnoliopsida</taxon>
        <taxon>eudicotyledons</taxon>
        <taxon>Gunneridae</taxon>
        <taxon>Pentapetalae</taxon>
        <taxon>asterids</taxon>
        <taxon>lamiids</taxon>
        <taxon>Lamiales</taxon>
        <taxon>Lamiaceae</taxon>
        <taxon>Nepetoideae</taxon>
        <taxon>Mentheae</taxon>
        <taxon>Salviinae</taxon>
        <taxon>Salvia</taxon>
        <taxon>Salvia subgen. Calosphace</taxon>
        <taxon>core Calosphace</taxon>
    </lineage>
</organism>
<comment type="caution">
    <text evidence="2">The sequence shown here is derived from an EMBL/GenBank/DDBJ whole genome shotgun (WGS) entry which is preliminary data.</text>
</comment>
<reference evidence="2" key="1">
    <citation type="submission" date="2018-01" db="EMBL/GenBank/DDBJ databases">
        <authorList>
            <person name="Mao J.F."/>
        </authorList>
    </citation>
    <scope>NUCLEOTIDE SEQUENCE</scope>
    <source>
        <strain evidence="2">Huo1</strain>
        <tissue evidence="2">Leaf</tissue>
    </source>
</reference>
<dbReference type="InterPro" id="IPR058353">
    <property type="entry name" value="DUF8040"/>
</dbReference>
<dbReference type="PANTHER" id="PTHR22930">
    <property type="match status" value="1"/>
</dbReference>
<feature type="domain" description="DUF8040" evidence="1">
    <location>
        <begin position="78"/>
        <end position="152"/>
    </location>
</feature>
<dbReference type="Pfam" id="PF26138">
    <property type="entry name" value="DUF8040"/>
    <property type="match status" value="1"/>
</dbReference>
<accession>A0A8X8WJP7</accession>
<reference evidence="2" key="2">
    <citation type="submission" date="2020-08" db="EMBL/GenBank/DDBJ databases">
        <title>Plant Genome Project.</title>
        <authorList>
            <person name="Zhang R.-G."/>
        </authorList>
    </citation>
    <scope>NUCLEOTIDE SEQUENCE</scope>
    <source>
        <strain evidence="2">Huo1</strain>
        <tissue evidence="2">Leaf</tissue>
    </source>
</reference>
<name>A0A8X8WJP7_SALSN</name>
<evidence type="ECO:0000259" key="1">
    <source>
        <dbReference type="Pfam" id="PF26138"/>
    </source>
</evidence>
<gene>
    <name evidence="2" type="ORF">SASPL_141954</name>
</gene>
<dbReference type="PANTHER" id="PTHR22930:SF281">
    <property type="entry name" value="NUCLEASE"/>
    <property type="match status" value="1"/>
</dbReference>
<evidence type="ECO:0000313" key="3">
    <source>
        <dbReference type="Proteomes" id="UP000298416"/>
    </source>
</evidence>
<evidence type="ECO:0000313" key="2">
    <source>
        <dbReference type="EMBL" id="KAG6395825.1"/>
    </source>
</evidence>
<dbReference type="EMBL" id="PNBA02000016">
    <property type="protein sequence ID" value="KAG6395825.1"/>
    <property type="molecule type" value="Genomic_DNA"/>
</dbReference>
<dbReference type="AlphaFoldDB" id="A0A8X8WJP7"/>
<protein>
    <recommendedName>
        <fullName evidence="1">DUF8040 domain-containing protein</fullName>
    </recommendedName>
</protein>
<proteinExistence type="predicted"/>
<sequence length="215" mass="25344">MEDPRQRKRKEVEAAVVMIEDIIRDHQQNYLTILNMVSNLLYNSNNTRDEETRASYSMSDKMPVQVSHTNRFTGVADVDCINNLRMDRNAFGCLCRILRDRFGLVDQRYVRVEEQVAMFLSTLAHHTKNHVVGFQFLRSKHTVSRYIHEVMLGIIHLHRTLFMQPSPVDDNCDDPRWKWFKSEPPAEVQFVDTIEASPGWNQKRVNMANYMRENQ</sequence>
<keyword evidence="3" id="KW-1185">Reference proteome</keyword>
<dbReference type="Proteomes" id="UP000298416">
    <property type="component" value="Unassembled WGS sequence"/>
</dbReference>
<dbReference type="InterPro" id="IPR045249">
    <property type="entry name" value="HARBI1-like"/>
</dbReference>